<accession>K6V332</accession>
<organism evidence="1 2">
    <name type="scientific">Plasmodium cynomolgi (strain B)</name>
    <dbReference type="NCBI Taxonomy" id="1120755"/>
    <lineage>
        <taxon>Eukaryota</taxon>
        <taxon>Sar</taxon>
        <taxon>Alveolata</taxon>
        <taxon>Apicomplexa</taxon>
        <taxon>Aconoidasida</taxon>
        <taxon>Haemosporida</taxon>
        <taxon>Plasmodiidae</taxon>
        <taxon>Plasmodium</taxon>
        <taxon>Plasmodium (Plasmodium)</taxon>
    </lineage>
</organism>
<evidence type="ECO:0000313" key="2">
    <source>
        <dbReference type="Proteomes" id="UP000006319"/>
    </source>
</evidence>
<name>K6V332_PLACD</name>
<reference evidence="1 2" key="1">
    <citation type="journal article" date="2012" name="Nat. Genet.">
        <title>Plasmodium cynomolgi genome sequences provide insight into Plasmodium vivax and the monkey malaria clade.</title>
        <authorList>
            <person name="Tachibana S."/>
            <person name="Sullivan S.A."/>
            <person name="Kawai S."/>
            <person name="Nakamura S."/>
            <person name="Kim H.R."/>
            <person name="Goto N."/>
            <person name="Arisue N."/>
            <person name="Palacpac N.M.Q."/>
            <person name="Honma H."/>
            <person name="Yagi M."/>
            <person name="Tougan T."/>
            <person name="Katakai Y."/>
            <person name="Kaneko O."/>
            <person name="Mita T."/>
            <person name="Kita K."/>
            <person name="Yasutomi Y."/>
            <person name="Sutton P.L."/>
            <person name="Shakhbatyan R."/>
            <person name="Horii T."/>
            <person name="Yasunaga T."/>
            <person name="Barnwell J.W."/>
            <person name="Escalante A.A."/>
            <person name="Carlton J.M."/>
            <person name="Tanabe K."/>
        </authorList>
    </citation>
    <scope>NUCLEOTIDE SEQUENCE [LARGE SCALE GENOMIC DNA]</scope>
    <source>
        <strain evidence="1 2">B</strain>
    </source>
</reference>
<proteinExistence type="predicted"/>
<dbReference type="OrthoDB" id="389504at2759"/>
<keyword evidence="2" id="KW-1185">Reference proteome</keyword>
<dbReference type="GeneID" id="14696282"/>
<dbReference type="RefSeq" id="XP_004227958.1">
    <property type="nucleotide sequence ID" value="XM_004227910.1"/>
</dbReference>
<protein>
    <recommendedName>
        <fullName evidence="3">CYIR protein</fullName>
    </recommendedName>
</protein>
<evidence type="ECO:0000313" key="1">
    <source>
        <dbReference type="EMBL" id="GAB69740.1"/>
    </source>
</evidence>
<evidence type="ECO:0008006" key="3">
    <source>
        <dbReference type="Google" id="ProtNLM"/>
    </source>
</evidence>
<dbReference type="KEGG" id="pcy:PCYB_004890"/>
<gene>
    <name evidence="1" type="ORF">PCYB_004890</name>
</gene>
<feature type="non-terminal residue" evidence="1">
    <location>
        <position position="102"/>
    </location>
</feature>
<dbReference type="EMBL" id="DF157711">
    <property type="protein sequence ID" value="GAB69740.1"/>
    <property type="molecule type" value="Genomic_DNA"/>
</dbReference>
<dbReference type="PhylomeDB" id="K6V332"/>
<dbReference type="VEuPathDB" id="PlasmoDB:PCYB_004890"/>
<dbReference type="Proteomes" id="UP000006319">
    <property type="component" value="Unassembled WGS sequence"/>
</dbReference>
<dbReference type="AlphaFoldDB" id="K6V332"/>
<sequence length="102" mass="12232">MFFLSNKYNGKGTCKYISYLLCDEIRKKHGICDETTFNMFKDFVDTYNNDTTNSVCMNQVEHLNVYEFIKMKALYELYDIYMSLSPRYALQNNNYCVYMLKL</sequence>